<evidence type="ECO:0000259" key="5">
    <source>
        <dbReference type="PROSITE" id="PS01124"/>
    </source>
</evidence>
<feature type="region of interest" description="Disordered" evidence="4">
    <location>
        <begin position="88"/>
        <end position="109"/>
    </location>
</feature>
<keyword evidence="2" id="KW-0238">DNA-binding</keyword>
<dbReference type="InterPro" id="IPR011256">
    <property type="entry name" value="Reg_factor_effector_dom_sf"/>
</dbReference>
<dbReference type="SMART" id="SM00342">
    <property type="entry name" value="HTH_ARAC"/>
    <property type="match status" value="1"/>
</dbReference>
<dbReference type="Gene3D" id="3.20.80.10">
    <property type="entry name" value="Regulatory factor, effector binding domain"/>
    <property type="match status" value="1"/>
</dbReference>
<accession>F4LJ68</accession>
<evidence type="ECO:0000256" key="4">
    <source>
        <dbReference type="SAM" id="MobiDB-lite"/>
    </source>
</evidence>
<dbReference type="Proteomes" id="UP000006546">
    <property type="component" value="Chromosome"/>
</dbReference>
<dbReference type="InterPro" id="IPR010499">
    <property type="entry name" value="AraC_E-bd"/>
</dbReference>
<dbReference type="KEGG" id="tbe:Trebr_0889"/>
<dbReference type="InterPro" id="IPR050959">
    <property type="entry name" value="MarA-like"/>
</dbReference>
<dbReference type="STRING" id="906968.Trebr_0889"/>
<protein>
    <submittedName>
        <fullName evidence="6">Helix-turn-helix, AraC domain protein</fullName>
    </submittedName>
</protein>
<keyword evidence="3" id="KW-0804">Transcription</keyword>
<dbReference type="RefSeq" id="WP_013758044.1">
    <property type="nucleotide sequence ID" value="NC_015500.1"/>
</dbReference>
<name>F4LJ68_TREBD</name>
<dbReference type="SUPFAM" id="SSF46689">
    <property type="entry name" value="Homeodomain-like"/>
    <property type="match status" value="2"/>
</dbReference>
<dbReference type="eggNOG" id="COG3708">
    <property type="taxonomic scope" value="Bacteria"/>
</dbReference>
<dbReference type="GO" id="GO:0003700">
    <property type="term" value="F:DNA-binding transcription factor activity"/>
    <property type="evidence" value="ECO:0007669"/>
    <property type="project" value="InterPro"/>
</dbReference>
<evidence type="ECO:0000256" key="3">
    <source>
        <dbReference type="ARBA" id="ARBA00023163"/>
    </source>
</evidence>
<proteinExistence type="predicted"/>
<evidence type="ECO:0000256" key="2">
    <source>
        <dbReference type="ARBA" id="ARBA00023125"/>
    </source>
</evidence>
<gene>
    <name evidence="6" type="ordered locus">Trebr_0889</name>
</gene>
<dbReference type="PROSITE" id="PS01124">
    <property type="entry name" value="HTH_ARAC_FAMILY_2"/>
    <property type="match status" value="1"/>
</dbReference>
<feature type="domain" description="HTH araC/xylS-type" evidence="5">
    <location>
        <begin position="43"/>
        <end position="149"/>
    </location>
</feature>
<evidence type="ECO:0000256" key="1">
    <source>
        <dbReference type="ARBA" id="ARBA00023015"/>
    </source>
</evidence>
<dbReference type="Gene3D" id="1.10.10.60">
    <property type="entry name" value="Homeodomain-like"/>
    <property type="match status" value="2"/>
</dbReference>
<dbReference type="PANTHER" id="PTHR47504">
    <property type="entry name" value="RIGHT ORIGIN-BINDING PROTEIN"/>
    <property type="match status" value="1"/>
</dbReference>
<dbReference type="AlphaFoldDB" id="F4LJ68"/>
<dbReference type="Pfam" id="PF14526">
    <property type="entry name" value="Cass2"/>
    <property type="match status" value="1"/>
</dbReference>
<dbReference type="InterPro" id="IPR009057">
    <property type="entry name" value="Homeodomain-like_sf"/>
</dbReference>
<dbReference type="SUPFAM" id="SSF55136">
    <property type="entry name" value="Probable bacterial effector-binding domain"/>
    <property type="match status" value="1"/>
</dbReference>
<dbReference type="PANTHER" id="PTHR47504:SF5">
    <property type="entry name" value="RIGHT ORIGIN-BINDING PROTEIN"/>
    <property type="match status" value="1"/>
</dbReference>
<dbReference type="GO" id="GO:0043565">
    <property type="term" value="F:sequence-specific DNA binding"/>
    <property type="evidence" value="ECO:0007669"/>
    <property type="project" value="InterPro"/>
</dbReference>
<keyword evidence="7" id="KW-1185">Reference proteome</keyword>
<dbReference type="EMBL" id="CP002696">
    <property type="protein sequence ID" value="AEE16325.1"/>
    <property type="molecule type" value="Genomic_DNA"/>
</dbReference>
<reference evidence="7" key="1">
    <citation type="submission" date="2011-04" db="EMBL/GenBank/DDBJ databases">
        <title>The complete genome of Treponema brennaborense DSM 12168.</title>
        <authorList>
            <person name="Lucas S."/>
            <person name="Han J."/>
            <person name="Lapidus A."/>
            <person name="Bruce D."/>
            <person name="Goodwin L."/>
            <person name="Pitluck S."/>
            <person name="Peters L."/>
            <person name="Kyrpides N."/>
            <person name="Mavromatis K."/>
            <person name="Ivanova N."/>
            <person name="Mikhailova N."/>
            <person name="Pagani I."/>
            <person name="Teshima H."/>
            <person name="Detter J.C."/>
            <person name="Tapia R."/>
            <person name="Han C."/>
            <person name="Land M."/>
            <person name="Hauser L."/>
            <person name="Markowitz V."/>
            <person name="Cheng J.-F."/>
            <person name="Hugenholtz P."/>
            <person name="Woyke T."/>
            <person name="Wu D."/>
            <person name="Gronow S."/>
            <person name="Wellnitz S."/>
            <person name="Brambilla E."/>
            <person name="Klenk H.-P."/>
            <person name="Eisen J.A."/>
        </authorList>
    </citation>
    <scope>NUCLEOTIDE SEQUENCE [LARGE SCALE GENOMIC DNA]</scope>
    <source>
        <strain evidence="7">DSM 12168 / CIP 105900 / DD5/3</strain>
    </source>
</reference>
<evidence type="ECO:0000313" key="6">
    <source>
        <dbReference type="EMBL" id="AEE16325.1"/>
    </source>
</evidence>
<evidence type="ECO:0000313" key="7">
    <source>
        <dbReference type="Proteomes" id="UP000006546"/>
    </source>
</evidence>
<dbReference type="eggNOG" id="COG2207">
    <property type="taxonomic scope" value="Bacteria"/>
</dbReference>
<sequence length="341" mass="36805">MNGYECVRKSILIFELQLAQRIESARSNAALLDGAPVITGAAQLAELSGYSPWHFGRLFAAVTGCTPKSYVAGRILSRCAAAIVQSAGTGADGTGTTEPAAEKNEGKHSHAPYGTLVRLALAAGFADYETFSRSFKRRFKISPRTLQKQGTLDGVAAYLCLPFDADGFAENAGGALHDTDALDAAVRANGLRADIVSRPPLHITGLSFFLDEKQSSFADLWRAFDSKRHRIGACREPERFCQYTAWVEPEAPCRSADDSMLVVCALETDAAHVQEPVFVNRTIPGGTFLHVIHSGSMETIGDTYAAIYRNIVAARSSPLASCWEYQLYNADGTTGIFIPLD</sequence>
<dbReference type="SMART" id="SM00871">
    <property type="entry name" value="AraC_E_bind"/>
    <property type="match status" value="1"/>
</dbReference>
<dbReference type="HOGENOM" id="CLU_000445_81_1_12"/>
<dbReference type="InterPro" id="IPR018060">
    <property type="entry name" value="HTH_AraC"/>
</dbReference>
<dbReference type="OrthoDB" id="371112at2"/>
<organism evidence="6 7">
    <name type="scientific">Treponema brennaborense (strain DSM 12168 / CIP 105900 / DD5/3)</name>
    <dbReference type="NCBI Taxonomy" id="906968"/>
    <lineage>
        <taxon>Bacteria</taxon>
        <taxon>Pseudomonadati</taxon>
        <taxon>Spirochaetota</taxon>
        <taxon>Spirochaetia</taxon>
        <taxon>Spirochaetales</taxon>
        <taxon>Treponemataceae</taxon>
        <taxon>Treponema</taxon>
    </lineage>
</organism>
<keyword evidence="1" id="KW-0805">Transcription regulation</keyword>
<dbReference type="InterPro" id="IPR029441">
    <property type="entry name" value="Cass2"/>
</dbReference>